<sequence>MLSYAHFLPRTIRTQHHVRTLAAISSNSPPPNLNTVGPYQVFDRNVKRMQRDRAALREGGARSRIVDYVRAEVAERMLDRFLDIKRNFDTVLDLGSGPGHFSKLLETDKVQTSIMFDSSEATLHRDSDSEFEVKVQRLHGDEENLLQHISPNSQEAVVSCLSLHWANDLPGVLVQIKESLKPDGLFLGAMFGGDTLFELRTSLQLAETEREGGISPHVSPMTDTRDISNLLARAGFTMLTVDIDEVKVAYPSMWELMEDLQDMGESNAVIGRRNMIHRDTLAAASAIYKEMHGSEDGSVPATFQIIYMIGWKPAPTQPKPLERGTGKVNLKDVL</sequence>
<evidence type="ECO:0000313" key="3">
    <source>
        <dbReference type="EMBL" id="PPQ70723.1"/>
    </source>
</evidence>
<name>A0A409VWW1_PSICY</name>
<comment type="caution">
    <text evidence="3">The sequence shown here is derived from an EMBL/GenBank/DDBJ whole genome shotgun (WGS) entry which is preliminary data.</text>
</comment>
<dbReference type="AlphaFoldDB" id="A0A409VWW1"/>
<dbReference type="Pfam" id="PF13489">
    <property type="entry name" value="Methyltransf_23"/>
    <property type="match status" value="1"/>
</dbReference>
<proteinExistence type="predicted"/>
<dbReference type="InterPro" id="IPR029063">
    <property type="entry name" value="SAM-dependent_MTases_sf"/>
</dbReference>
<dbReference type="EMBL" id="NHYD01003892">
    <property type="protein sequence ID" value="PPQ70723.1"/>
    <property type="molecule type" value="Genomic_DNA"/>
</dbReference>
<dbReference type="GO" id="GO:0005739">
    <property type="term" value="C:mitochondrion"/>
    <property type="evidence" value="ECO:0007669"/>
    <property type="project" value="TreeGrafter"/>
</dbReference>
<dbReference type="GO" id="GO:0032981">
    <property type="term" value="P:mitochondrial respiratory chain complex I assembly"/>
    <property type="evidence" value="ECO:0007669"/>
    <property type="project" value="TreeGrafter"/>
</dbReference>
<reference evidence="3 4" key="1">
    <citation type="journal article" date="2018" name="Evol. Lett.">
        <title>Horizontal gene cluster transfer increased hallucinogenic mushroom diversity.</title>
        <authorList>
            <person name="Reynolds H.T."/>
            <person name="Vijayakumar V."/>
            <person name="Gluck-Thaler E."/>
            <person name="Korotkin H.B."/>
            <person name="Matheny P.B."/>
            <person name="Slot J.C."/>
        </authorList>
    </citation>
    <scope>NUCLEOTIDE SEQUENCE [LARGE SCALE GENOMIC DNA]</scope>
    <source>
        <strain evidence="3 4">2631</strain>
    </source>
</reference>
<dbReference type="GO" id="GO:0008168">
    <property type="term" value="F:methyltransferase activity"/>
    <property type="evidence" value="ECO:0007669"/>
    <property type="project" value="UniProtKB-KW"/>
</dbReference>
<dbReference type="InterPro" id="IPR050602">
    <property type="entry name" value="Malonyl-ACP_OMT"/>
</dbReference>
<evidence type="ECO:0000256" key="1">
    <source>
        <dbReference type="ARBA" id="ARBA00022603"/>
    </source>
</evidence>
<dbReference type="SUPFAM" id="SSF53335">
    <property type="entry name" value="S-adenosyl-L-methionine-dependent methyltransferases"/>
    <property type="match status" value="1"/>
</dbReference>
<keyword evidence="4" id="KW-1185">Reference proteome</keyword>
<dbReference type="Proteomes" id="UP000283269">
    <property type="component" value="Unassembled WGS sequence"/>
</dbReference>
<dbReference type="InParanoid" id="A0A409VWW1"/>
<evidence type="ECO:0008006" key="5">
    <source>
        <dbReference type="Google" id="ProtNLM"/>
    </source>
</evidence>
<dbReference type="PANTHER" id="PTHR13090">
    <property type="entry name" value="ARGININE-HYDROXYLASE NDUFAF5, MITOCHONDRIAL"/>
    <property type="match status" value="1"/>
</dbReference>
<dbReference type="STRING" id="93625.A0A409VWW1"/>
<dbReference type="PANTHER" id="PTHR13090:SF1">
    <property type="entry name" value="ARGININE-HYDROXYLASE NDUFAF5, MITOCHONDRIAL"/>
    <property type="match status" value="1"/>
</dbReference>
<evidence type="ECO:0000313" key="4">
    <source>
        <dbReference type="Proteomes" id="UP000283269"/>
    </source>
</evidence>
<accession>A0A409VWW1</accession>
<dbReference type="OrthoDB" id="16816at2759"/>
<keyword evidence="2" id="KW-0808">Transferase</keyword>
<dbReference type="Gene3D" id="3.40.50.150">
    <property type="entry name" value="Vaccinia Virus protein VP39"/>
    <property type="match status" value="1"/>
</dbReference>
<evidence type="ECO:0000256" key="2">
    <source>
        <dbReference type="ARBA" id="ARBA00022679"/>
    </source>
</evidence>
<dbReference type="CDD" id="cd02440">
    <property type="entry name" value="AdoMet_MTases"/>
    <property type="match status" value="1"/>
</dbReference>
<gene>
    <name evidence="3" type="ORF">CVT25_013253</name>
</gene>
<keyword evidence="1" id="KW-0489">Methyltransferase</keyword>
<organism evidence="3 4">
    <name type="scientific">Psilocybe cyanescens</name>
    <dbReference type="NCBI Taxonomy" id="93625"/>
    <lineage>
        <taxon>Eukaryota</taxon>
        <taxon>Fungi</taxon>
        <taxon>Dikarya</taxon>
        <taxon>Basidiomycota</taxon>
        <taxon>Agaricomycotina</taxon>
        <taxon>Agaricomycetes</taxon>
        <taxon>Agaricomycetidae</taxon>
        <taxon>Agaricales</taxon>
        <taxon>Agaricineae</taxon>
        <taxon>Strophariaceae</taxon>
        <taxon>Psilocybe</taxon>
    </lineage>
</organism>
<protein>
    <recommendedName>
        <fullName evidence="5">Methyltransferase type 11 domain-containing protein</fullName>
    </recommendedName>
</protein>
<dbReference type="GO" id="GO:0032259">
    <property type="term" value="P:methylation"/>
    <property type="evidence" value="ECO:0007669"/>
    <property type="project" value="UniProtKB-KW"/>
</dbReference>